<evidence type="ECO:0000313" key="2">
    <source>
        <dbReference type="Proteomes" id="UP001148737"/>
    </source>
</evidence>
<dbReference type="EMBL" id="JANAKD010001467">
    <property type="protein sequence ID" value="KAJ3479155.1"/>
    <property type="molecule type" value="Genomic_DNA"/>
</dbReference>
<evidence type="ECO:0000313" key="1">
    <source>
        <dbReference type="EMBL" id="KAJ3479155.1"/>
    </source>
</evidence>
<name>A0ACC1QLF7_9HYPO</name>
<dbReference type="Proteomes" id="UP001148737">
    <property type="component" value="Unassembled WGS sequence"/>
</dbReference>
<keyword evidence="2" id="KW-1185">Reference proteome</keyword>
<gene>
    <name evidence="1" type="ORF">NLG97_g8392</name>
</gene>
<organism evidence="1 2">
    <name type="scientific">Lecanicillium saksenae</name>
    <dbReference type="NCBI Taxonomy" id="468837"/>
    <lineage>
        <taxon>Eukaryota</taxon>
        <taxon>Fungi</taxon>
        <taxon>Dikarya</taxon>
        <taxon>Ascomycota</taxon>
        <taxon>Pezizomycotina</taxon>
        <taxon>Sordariomycetes</taxon>
        <taxon>Hypocreomycetidae</taxon>
        <taxon>Hypocreales</taxon>
        <taxon>Cordycipitaceae</taxon>
        <taxon>Lecanicillium</taxon>
    </lineage>
</organism>
<proteinExistence type="predicted"/>
<reference evidence="1" key="1">
    <citation type="submission" date="2022-07" db="EMBL/GenBank/DDBJ databases">
        <title>Genome Sequence of Lecanicillium saksenae.</title>
        <authorList>
            <person name="Buettner E."/>
        </authorList>
    </citation>
    <scope>NUCLEOTIDE SEQUENCE</scope>
    <source>
        <strain evidence="1">VT-O1</strain>
    </source>
</reference>
<protein>
    <submittedName>
        <fullName evidence="1">Uncharacterized protein</fullName>
    </submittedName>
</protein>
<comment type="caution">
    <text evidence="1">The sequence shown here is derived from an EMBL/GenBank/DDBJ whole genome shotgun (WGS) entry which is preliminary data.</text>
</comment>
<sequence>MSGFGDEPPADLIIEAIDGELYGPKQPKVILFDIGGVCVVSPFQSILDYELSLNIPPGWINYSISRSAPNGFWQRLERGDIPMDAAFFKGFNDDLHKQSNWEAFYKREKAKSPRLEDVIPPLPKLDGEWLFNEMMSASTKHDPWMFPALEKLRASNKYILAALSNTVIFPPGHKLHQADFFSGPLKGLFDVFVSSAHVGLRKPDPKMYQLAVEKLNDFAKSNADSPRNRSLGWENGVNPSDILFLDDIGENLKGAKKEGFQTLKVNLGRAFEAVEELEKITGMDLEGDHPKIPVKPKFTRTKSSKM</sequence>
<accession>A0ACC1QLF7</accession>